<keyword evidence="2" id="KW-1185">Reference proteome</keyword>
<organism evidence="1 2">
    <name type="scientific">Tropicimonas aquimaris</name>
    <dbReference type="NCBI Taxonomy" id="914152"/>
    <lineage>
        <taxon>Bacteria</taxon>
        <taxon>Pseudomonadati</taxon>
        <taxon>Pseudomonadota</taxon>
        <taxon>Alphaproteobacteria</taxon>
        <taxon>Rhodobacterales</taxon>
        <taxon>Roseobacteraceae</taxon>
        <taxon>Tropicimonas</taxon>
    </lineage>
</organism>
<evidence type="ECO:0000313" key="2">
    <source>
        <dbReference type="Proteomes" id="UP001597108"/>
    </source>
</evidence>
<name>A0ABW3INV4_9RHOB</name>
<gene>
    <name evidence="1" type="ORF">ACFQ2S_06375</name>
</gene>
<dbReference type="Proteomes" id="UP001597108">
    <property type="component" value="Unassembled WGS sequence"/>
</dbReference>
<sequence length="69" mass="8046">MRETIQMLRDGQVDDAIRKLELAIDDKAARREAEKENELRGLYHLWLAEPKPRPEFLSFAHSKRKASAV</sequence>
<protein>
    <submittedName>
        <fullName evidence="1">Uncharacterized protein</fullName>
    </submittedName>
</protein>
<reference evidence="2" key="1">
    <citation type="journal article" date="2019" name="Int. J. Syst. Evol. Microbiol.">
        <title>The Global Catalogue of Microorganisms (GCM) 10K type strain sequencing project: providing services to taxonomists for standard genome sequencing and annotation.</title>
        <authorList>
            <consortium name="The Broad Institute Genomics Platform"/>
            <consortium name="The Broad Institute Genome Sequencing Center for Infectious Disease"/>
            <person name="Wu L."/>
            <person name="Ma J."/>
        </authorList>
    </citation>
    <scope>NUCLEOTIDE SEQUENCE [LARGE SCALE GENOMIC DNA]</scope>
    <source>
        <strain evidence="2">CCUG 60524</strain>
    </source>
</reference>
<proteinExistence type="predicted"/>
<accession>A0ABW3INV4</accession>
<comment type="caution">
    <text evidence="1">The sequence shown here is derived from an EMBL/GenBank/DDBJ whole genome shotgun (WGS) entry which is preliminary data.</text>
</comment>
<evidence type="ECO:0000313" key="1">
    <source>
        <dbReference type="EMBL" id="MFD0979277.1"/>
    </source>
</evidence>
<dbReference type="RefSeq" id="WP_386073610.1">
    <property type="nucleotide sequence ID" value="NZ_JBHTJT010000007.1"/>
</dbReference>
<dbReference type="EMBL" id="JBHTJT010000007">
    <property type="protein sequence ID" value="MFD0979277.1"/>
    <property type="molecule type" value="Genomic_DNA"/>
</dbReference>